<gene>
    <name evidence="1" type="ORF">ADIWIN_1569</name>
</gene>
<dbReference type="EC" id="3.1.4.46" evidence="1"/>
<protein>
    <submittedName>
        <fullName evidence="1">Glycerophosphoryl diester phosphodiesterase</fullName>
        <ecNumber evidence="1">3.1.4.46</ecNumber>
    </submittedName>
</protein>
<dbReference type="GO" id="GO:0008889">
    <property type="term" value="F:glycerophosphodiester phosphodiesterase activity"/>
    <property type="evidence" value="ECO:0007669"/>
    <property type="project" value="UniProtKB-EC"/>
</dbReference>
<dbReference type="PATRIC" id="fig|641526.4.peg.1558"/>
<keyword evidence="2" id="KW-1185">Reference proteome</keyword>
<evidence type="ECO:0000313" key="1">
    <source>
        <dbReference type="EMBL" id="EPR73539.1"/>
    </source>
</evidence>
<keyword evidence="1" id="KW-0378">Hydrolase</keyword>
<dbReference type="STRING" id="641526.ADIWIN_1569"/>
<sequence length="44" mass="4917">MLGTLGNLDKSAEAKGDELYRQWKEKGADIMATDRPFEAFKAVN</sequence>
<evidence type="ECO:0000313" key="2">
    <source>
        <dbReference type="Proteomes" id="UP000014962"/>
    </source>
</evidence>
<organism evidence="1 2">
    <name type="scientific">Winogradskyella psychrotolerans RS-3</name>
    <dbReference type="NCBI Taxonomy" id="641526"/>
    <lineage>
        <taxon>Bacteria</taxon>
        <taxon>Pseudomonadati</taxon>
        <taxon>Bacteroidota</taxon>
        <taxon>Flavobacteriia</taxon>
        <taxon>Flavobacteriales</taxon>
        <taxon>Flavobacteriaceae</taxon>
        <taxon>Winogradskyella</taxon>
    </lineage>
</organism>
<dbReference type="eggNOG" id="COG0584">
    <property type="taxonomic scope" value="Bacteria"/>
</dbReference>
<comment type="caution">
    <text evidence="1">The sequence shown here is derived from an EMBL/GenBank/DDBJ whole genome shotgun (WGS) entry which is preliminary data.</text>
</comment>
<accession>S7X3D7</accession>
<dbReference type="EMBL" id="ATMR01000091">
    <property type="protein sequence ID" value="EPR73539.1"/>
    <property type="molecule type" value="Genomic_DNA"/>
</dbReference>
<dbReference type="Proteomes" id="UP000014962">
    <property type="component" value="Unassembled WGS sequence"/>
</dbReference>
<reference evidence="1 2" key="1">
    <citation type="journal article" date="2013" name="Genome Announc.">
        <title>Draft Genome Sequence of Winogradskyella psychrotolerans RS-3T, Isolated from the Marine Transect of Kongsfjorden, Ny-Alesund, Svalbard, Arctic Ocean.</title>
        <authorList>
            <person name="Kumar Pinnaka A."/>
            <person name="Ara S."/>
            <person name="Singh A."/>
            <person name="Shivaji S."/>
        </authorList>
    </citation>
    <scope>NUCLEOTIDE SEQUENCE [LARGE SCALE GENOMIC DNA]</scope>
    <source>
        <strain evidence="1 2">RS-3</strain>
    </source>
</reference>
<dbReference type="RefSeq" id="WP_020894439.1">
    <property type="nucleotide sequence ID" value="NZ_ATMR01000091.1"/>
</dbReference>
<dbReference type="AlphaFoldDB" id="S7X3D7"/>
<proteinExistence type="predicted"/>
<name>S7X3D7_9FLAO</name>